<evidence type="ECO:0000259" key="2">
    <source>
        <dbReference type="Pfam" id="PF13966"/>
    </source>
</evidence>
<feature type="domain" description="RNase H type-1" evidence="1">
    <location>
        <begin position="264"/>
        <end position="382"/>
    </location>
</feature>
<dbReference type="InterPro" id="IPR002156">
    <property type="entry name" value="RNaseH_domain"/>
</dbReference>
<evidence type="ECO:0000259" key="1">
    <source>
        <dbReference type="Pfam" id="PF13456"/>
    </source>
</evidence>
<proteinExistence type="predicted"/>
<protein>
    <submittedName>
        <fullName evidence="3">Uncharacterized protein</fullName>
    </submittedName>
</protein>
<sequence length="417" mass="47867">MCIRPLTDEEESSKVADWVHYGAWNFSRLDGIVSKEVIQSLIALLPPREEAGDDLMVWGETAHGTFTVKSAYFMIEKPIQNHFGRVYKAIWSWKGVEKIRIFLWLAYSNRLPTNAWRSSWSSMSAVCLHCYQGVEDQLHILRDCPYARNIWLALISPRYTSTFFSLSINDWMELNLTEEVGVTMRGVWSQLWGVTVWLLWNWRNRAIFQDDYHKPNLPVSVIRTLWSSFCDGSVSREIFSDAVDRTNEGQRWTPPPFGWVKVSVDGAVARSSGKAGCGGVIRNHRGEWLIGFNQNLGMAGVVESEEWAILMGLRMAWEKGFRKVILETDSKIMIDRLRIGREDINCSLVLLQIRNFLNRLWEVELQFVCRSQNGLADAMAKEGISNSFASSVCPHKLRHLLLQDCMGLDPLSLYHLI</sequence>
<dbReference type="GO" id="GO:0003676">
    <property type="term" value="F:nucleic acid binding"/>
    <property type="evidence" value="ECO:0007669"/>
    <property type="project" value="InterPro"/>
</dbReference>
<organism evidence="3 4">
    <name type="scientific">Acacia crassicarpa</name>
    <name type="common">northern wattle</name>
    <dbReference type="NCBI Taxonomy" id="499986"/>
    <lineage>
        <taxon>Eukaryota</taxon>
        <taxon>Viridiplantae</taxon>
        <taxon>Streptophyta</taxon>
        <taxon>Embryophyta</taxon>
        <taxon>Tracheophyta</taxon>
        <taxon>Spermatophyta</taxon>
        <taxon>Magnoliopsida</taxon>
        <taxon>eudicotyledons</taxon>
        <taxon>Gunneridae</taxon>
        <taxon>Pentapetalae</taxon>
        <taxon>rosids</taxon>
        <taxon>fabids</taxon>
        <taxon>Fabales</taxon>
        <taxon>Fabaceae</taxon>
        <taxon>Caesalpinioideae</taxon>
        <taxon>mimosoid clade</taxon>
        <taxon>Acacieae</taxon>
        <taxon>Acacia</taxon>
    </lineage>
</organism>
<feature type="domain" description="Reverse transcriptase zinc-binding" evidence="2">
    <location>
        <begin position="66"/>
        <end position="151"/>
    </location>
</feature>
<gene>
    <name evidence="3" type="ORF">QN277_017543</name>
</gene>
<dbReference type="InterPro" id="IPR053151">
    <property type="entry name" value="RNase_H-like"/>
</dbReference>
<dbReference type="InterPro" id="IPR012337">
    <property type="entry name" value="RNaseH-like_sf"/>
</dbReference>
<reference evidence="3" key="1">
    <citation type="submission" date="2023-10" db="EMBL/GenBank/DDBJ databases">
        <title>Chromosome-level genome of the transformable northern wattle, Acacia crassicarpa.</title>
        <authorList>
            <person name="Massaro I."/>
            <person name="Sinha N.R."/>
            <person name="Poethig S."/>
            <person name="Leichty A.R."/>
        </authorList>
    </citation>
    <scope>NUCLEOTIDE SEQUENCE</scope>
    <source>
        <strain evidence="3">Acra3RX</strain>
        <tissue evidence="3">Leaf</tissue>
    </source>
</reference>
<dbReference type="InterPro" id="IPR044730">
    <property type="entry name" value="RNase_H-like_dom_plant"/>
</dbReference>
<dbReference type="CDD" id="cd06222">
    <property type="entry name" value="RNase_H_like"/>
    <property type="match status" value="1"/>
</dbReference>
<dbReference type="Pfam" id="PF13456">
    <property type="entry name" value="RVT_3"/>
    <property type="match status" value="1"/>
</dbReference>
<dbReference type="AlphaFoldDB" id="A0AAE1MQM4"/>
<comment type="caution">
    <text evidence="3">The sequence shown here is derived from an EMBL/GenBank/DDBJ whole genome shotgun (WGS) entry which is preliminary data.</text>
</comment>
<evidence type="ECO:0000313" key="4">
    <source>
        <dbReference type="Proteomes" id="UP001293593"/>
    </source>
</evidence>
<dbReference type="PANTHER" id="PTHR47723">
    <property type="entry name" value="OS05G0353850 PROTEIN"/>
    <property type="match status" value="1"/>
</dbReference>
<dbReference type="PANTHER" id="PTHR47723:SF19">
    <property type="entry name" value="POLYNUCLEOTIDYL TRANSFERASE, RIBONUCLEASE H-LIKE SUPERFAMILY PROTEIN"/>
    <property type="match status" value="1"/>
</dbReference>
<dbReference type="SUPFAM" id="SSF53098">
    <property type="entry name" value="Ribonuclease H-like"/>
    <property type="match status" value="1"/>
</dbReference>
<dbReference type="InterPro" id="IPR026960">
    <property type="entry name" value="RVT-Znf"/>
</dbReference>
<dbReference type="Gene3D" id="3.30.420.10">
    <property type="entry name" value="Ribonuclease H-like superfamily/Ribonuclease H"/>
    <property type="match status" value="1"/>
</dbReference>
<name>A0AAE1MQM4_9FABA</name>
<accession>A0AAE1MQM4</accession>
<keyword evidence="4" id="KW-1185">Reference proteome</keyword>
<dbReference type="Pfam" id="PF13966">
    <property type="entry name" value="zf-RVT"/>
    <property type="match status" value="1"/>
</dbReference>
<dbReference type="GO" id="GO:0004523">
    <property type="term" value="F:RNA-DNA hybrid ribonuclease activity"/>
    <property type="evidence" value="ECO:0007669"/>
    <property type="project" value="InterPro"/>
</dbReference>
<dbReference type="EMBL" id="JAWXYG010000004">
    <property type="protein sequence ID" value="KAK4274299.1"/>
    <property type="molecule type" value="Genomic_DNA"/>
</dbReference>
<dbReference type="Proteomes" id="UP001293593">
    <property type="component" value="Unassembled WGS sequence"/>
</dbReference>
<evidence type="ECO:0000313" key="3">
    <source>
        <dbReference type="EMBL" id="KAK4274299.1"/>
    </source>
</evidence>
<dbReference type="InterPro" id="IPR036397">
    <property type="entry name" value="RNaseH_sf"/>
</dbReference>